<keyword evidence="1" id="KW-0472">Membrane</keyword>
<evidence type="ECO:0000313" key="4">
    <source>
        <dbReference type="Proteomes" id="UP000054776"/>
    </source>
</evidence>
<dbReference type="Proteomes" id="UP000054776">
    <property type="component" value="Unassembled WGS sequence"/>
</dbReference>
<feature type="transmembrane region" description="Helical" evidence="1">
    <location>
        <begin position="93"/>
        <end position="112"/>
    </location>
</feature>
<dbReference type="InParanoid" id="A0A0V1APD7"/>
<gene>
    <name evidence="2" type="ORF">T01_4374</name>
    <name evidence="3" type="ORF">T01_5933</name>
</gene>
<evidence type="ECO:0000313" key="3">
    <source>
        <dbReference type="EMBL" id="KRY29694.1"/>
    </source>
</evidence>
<name>A0A0V1APD7_TRISP</name>
<sequence length="143" mass="16602">MTSCCWLNCNQMTSLPFDWEESNSLKKCLLVCLMVSILKQLLETNLQTEMWKTFVQTLPAIFLHAQPGSGQMTRNHKPCQFVLDYTYLLLGEFVTLLARWLLFFGFIFFYLFNSTRRIVNISEISESYTPSVSSLAIGFRELC</sequence>
<reference evidence="2 4" key="1">
    <citation type="submission" date="2015-01" db="EMBL/GenBank/DDBJ databases">
        <title>Evolution of Trichinella species and genotypes.</title>
        <authorList>
            <person name="Korhonen P.K."/>
            <person name="Edoardo P."/>
            <person name="Giuseppe L.R."/>
            <person name="Gasser R.B."/>
        </authorList>
    </citation>
    <scope>NUCLEOTIDE SEQUENCE [LARGE SCALE GENOMIC DNA]</scope>
    <source>
        <strain evidence="2">ISS3</strain>
    </source>
</reference>
<proteinExistence type="predicted"/>
<dbReference type="EMBL" id="JYDH01000163">
    <property type="protein sequence ID" value="KRY29694.1"/>
    <property type="molecule type" value="Genomic_DNA"/>
</dbReference>
<organism evidence="2 4">
    <name type="scientific">Trichinella spiralis</name>
    <name type="common">Trichina worm</name>
    <dbReference type="NCBI Taxonomy" id="6334"/>
    <lineage>
        <taxon>Eukaryota</taxon>
        <taxon>Metazoa</taxon>
        <taxon>Ecdysozoa</taxon>
        <taxon>Nematoda</taxon>
        <taxon>Enoplea</taxon>
        <taxon>Dorylaimia</taxon>
        <taxon>Trichinellida</taxon>
        <taxon>Trichinellidae</taxon>
        <taxon>Trichinella</taxon>
    </lineage>
</organism>
<keyword evidence="1" id="KW-0812">Transmembrane</keyword>
<comment type="caution">
    <text evidence="2">The sequence shown here is derived from an EMBL/GenBank/DDBJ whole genome shotgun (WGS) entry which is preliminary data.</text>
</comment>
<protein>
    <submittedName>
        <fullName evidence="2">Uncharacterized protein</fullName>
    </submittedName>
</protein>
<keyword evidence="1" id="KW-1133">Transmembrane helix</keyword>
<evidence type="ECO:0000256" key="1">
    <source>
        <dbReference type="SAM" id="Phobius"/>
    </source>
</evidence>
<keyword evidence="4" id="KW-1185">Reference proteome</keyword>
<dbReference type="EMBL" id="JYDH01000359">
    <property type="protein sequence ID" value="KRY26694.1"/>
    <property type="molecule type" value="Genomic_DNA"/>
</dbReference>
<evidence type="ECO:0000313" key="2">
    <source>
        <dbReference type="EMBL" id="KRY26694.1"/>
    </source>
</evidence>
<accession>A0A0V1APD7</accession>
<dbReference type="OrthoDB" id="5934590at2759"/>
<dbReference type="AlphaFoldDB" id="A0A0V1APD7"/>